<protein>
    <submittedName>
        <fullName evidence="3">DegT/DnrJ/EryC1/StrS aminotransferase</fullName>
    </submittedName>
</protein>
<dbReference type="InterPro" id="IPR015421">
    <property type="entry name" value="PyrdxlP-dep_Trfase_major"/>
</dbReference>
<dbReference type="Pfam" id="PF01041">
    <property type="entry name" value="DegT_DnrJ_EryC1"/>
    <property type="match status" value="2"/>
</dbReference>
<name>A0A6G2BGP6_9ACTN</name>
<keyword evidence="3" id="KW-0808">Transferase</keyword>
<evidence type="ECO:0000256" key="2">
    <source>
        <dbReference type="ARBA" id="ARBA00037999"/>
    </source>
</evidence>
<gene>
    <name evidence="3" type="ORF">F0L17_19695</name>
</gene>
<dbReference type="RefSeq" id="WP_155072093.1">
    <property type="nucleotide sequence ID" value="NZ_WIXO01000001.1"/>
</dbReference>
<dbReference type="OrthoDB" id="9804264at2"/>
<evidence type="ECO:0000313" key="3">
    <source>
        <dbReference type="EMBL" id="MTE21296.1"/>
    </source>
</evidence>
<dbReference type="Proteomes" id="UP000473014">
    <property type="component" value="Unassembled WGS sequence"/>
</dbReference>
<dbReference type="GO" id="GO:0008483">
    <property type="term" value="F:transaminase activity"/>
    <property type="evidence" value="ECO:0007669"/>
    <property type="project" value="UniProtKB-KW"/>
</dbReference>
<organism evidence="3 4">
    <name type="scientific">Streptomyces taklimakanensis</name>
    <dbReference type="NCBI Taxonomy" id="2569853"/>
    <lineage>
        <taxon>Bacteria</taxon>
        <taxon>Bacillati</taxon>
        <taxon>Actinomycetota</taxon>
        <taxon>Actinomycetes</taxon>
        <taxon>Kitasatosporales</taxon>
        <taxon>Streptomycetaceae</taxon>
        <taxon>Streptomyces</taxon>
    </lineage>
</organism>
<dbReference type="Gene3D" id="3.90.1150.10">
    <property type="entry name" value="Aspartate Aminotransferase, domain 1"/>
    <property type="match status" value="1"/>
</dbReference>
<comment type="similarity">
    <text evidence="2">Belongs to the DegT/DnrJ/EryC1 family.</text>
</comment>
<dbReference type="Gene3D" id="3.40.640.10">
    <property type="entry name" value="Type I PLP-dependent aspartate aminotransferase-like (Major domain)"/>
    <property type="match status" value="1"/>
</dbReference>
<dbReference type="AlphaFoldDB" id="A0A6G2BGP6"/>
<dbReference type="InterPro" id="IPR000653">
    <property type="entry name" value="DegT/StrS_aminotransferase"/>
</dbReference>
<dbReference type="PANTHER" id="PTHR30244:SF36">
    <property type="entry name" value="3-OXO-GLUCOSE-6-PHOSPHATE:GLUTAMATE AMINOTRANSFERASE"/>
    <property type="match status" value="1"/>
</dbReference>
<proteinExistence type="inferred from homology"/>
<keyword evidence="3" id="KW-0032">Aminotransferase</keyword>
<dbReference type="EMBL" id="WIXO01000001">
    <property type="protein sequence ID" value="MTE21296.1"/>
    <property type="molecule type" value="Genomic_DNA"/>
</dbReference>
<dbReference type="PANTHER" id="PTHR30244">
    <property type="entry name" value="TRANSAMINASE"/>
    <property type="match status" value="1"/>
</dbReference>
<dbReference type="SUPFAM" id="SSF53383">
    <property type="entry name" value="PLP-dependent transferases"/>
    <property type="match status" value="1"/>
</dbReference>
<comment type="caution">
    <text evidence="3">The sequence shown here is derived from an EMBL/GenBank/DDBJ whole genome shotgun (WGS) entry which is preliminary data.</text>
</comment>
<evidence type="ECO:0000313" key="4">
    <source>
        <dbReference type="Proteomes" id="UP000473014"/>
    </source>
</evidence>
<dbReference type="InterPro" id="IPR015422">
    <property type="entry name" value="PyrdxlP-dep_Trfase_small"/>
</dbReference>
<dbReference type="GO" id="GO:0000271">
    <property type="term" value="P:polysaccharide biosynthetic process"/>
    <property type="evidence" value="ECO:0007669"/>
    <property type="project" value="TreeGrafter"/>
</dbReference>
<dbReference type="GO" id="GO:0030170">
    <property type="term" value="F:pyridoxal phosphate binding"/>
    <property type="evidence" value="ECO:0007669"/>
    <property type="project" value="TreeGrafter"/>
</dbReference>
<sequence length="237" mass="25480">MGTTTLGGTLRSELEGRRIGIGDEVVVPAYGDSDVAAAVRRVGALPVFADIDPRSLCLDPASVASVLTERTAAVIPVHLFGHPADMVCLRALAQRHGIDVIEPAGGQWTAPSVDEGRRRQYAEFLSARLKGVIVPSVAAGVRHSYEQYVVRVPGNGRPDRDAFKHALAARGVECRVPVRAPLYRLPEFRADVWLPETERAVGECLALPLAGSMTRRELQRIVSNCNALGGLLMEPAC</sequence>
<accession>A0A6G2BGP6</accession>
<keyword evidence="4" id="KW-1185">Reference proteome</keyword>
<evidence type="ECO:0000256" key="1">
    <source>
        <dbReference type="ARBA" id="ARBA00022898"/>
    </source>
</evidence>
<reference evidence="3 4" key="1">
    <citation type="submission" date="2019-11" db="EMBL/GenBank/DDBJ databases">
        <authorList>
            <person name="Yuan L."/>
        </authorList>
    </citation>
    <scope>NUCLEOTIDE SEQUENCE [LARGE SCALE GENOMIC DNA]</scope>
    <source>
        <strain evidence="3 4">TRM43335</strain>
    </source>
</reference>
<dbReference type="InterPro" id="IPR015424">
    <property type="entry name" value="PyrdxlP-dep_Trfase"/>
</dbReference>
<keyword evidence="1" id="KW-0663">Pyridoxal phosphate</keyword>